<reference evidence="3 4" key="1">
    <citation type="submission" date="2007-06" db="EMBL/GenBank/DDBJ databases">
        <authorList>
            <person name="Shimkets L."/>
            <person name="Ferriera S."/>
            <person name="Johnson J."/>
            <person name="Kravitz S."/>
            <person name="Beeson K."/>
            <person name="Sutton G."/>
            <person name="Rogers Y.-H."/>
            <person name="Friedman R."/>
            <person name="Frazier M."/>
            <person name="Venter J.C."/>
        </authorList>
    </citation>
    <scope>NUCLEOTIDE SEQUENCE [LARGE SCALE GENOMIC DNA]</scope>
    <source>
        <strain evidence="3 4">SIR-1</strain>
    </source>
</reference>
<feature type="region of interest" description="Disordered" evidence="1">
    <location>
        <begin position="206"/>
        <end position="233"/>
    </location>
</feature>
<name>A6GGW8_9BACT</name>
<evidence type="ECO:0000313" key="3">
    <source>
        <dbReference type="EMBL" id="EDM74909.1"/>
    </source>
</evidence>
<evidence type="ECO:0000256" key="1">
    <source>
        <dbReference type="SAM" id="MobiDB-lite"/>
    </source>
</evidence>
<feature type="transmembrane region" description="Helical" evidence="2">
    <location>
        <begin position="165"/>
        <end position="187"/>
    </location>
</feature>
<dbReference type="RefSeq" id="WP_006975956.1">
    <property type="nucleotide sequence ID" value="NZ_ABCS01000111.1"/>
</dbReference>
<sequence>MAGLLPPNPQRVRGARAAGLRPRGRAWGAGLCLLAAGLTGELARSGGLDGALWRALEAQLGGHAGSEDLPAGLLARAASSLAGVTVAAAALILVGLTLGALVAKRRGQGPELRPRGPLALAPDQPRPGHVVALTLVAAAASVAILGPVLAGAARGADASASALTALWLTWIARALGCAGASLALVGLGERWSSGRSLWWALHETPQMRREADRRRGPSRRLADPGRESERAEP</sequence>
<dbReference type="EMBL" id="ABCS01000111">
    <property type="protein sequence ID" value="EDM74909.1"/>
    <property type="molecule type" value="Genomic_DNA"/>
</dbReference>
<dbReference type="Proteomes" id="UP000005801">
    <property type="component" value="Unassembled WGS sequence"/>
</dbReference>
<keyword evidence="2" id="KW-0472">Membrane</keyword>
<feature type="transmembrane region" description="Helical" evidence="2">
    <location>
        <begin position="81"/>
        <end position="103"/>
    </location>
</feature>
<comment type="caution">
    <text evidence="3">The sequence shown here is derived from an EMBL/GenBank/DDBJ whole genome shotgun (WGS) entry which is preliminary data.</text>
</comment>
<proteinExistence type="predicted"/>
<evidence type="ECO:0000256" key="2">
    <source>
        <dbReference type="SAM" id="Phobius"/>
    </source>
</evidence>
<gene>
    <name evidence="3" type="ORF">PPSIR1_24559</name>
</gene>
<keyword evidence="2" id="KW-1133">Transmembrane helix</keyword>
<protein>
    <submittedName>
        <fullName evidence="3">Uncharacterized protein</fullName>
    </submittedName>
</protein>
<organism evidence="3 4">
    <name type="scientific">Plesiocystis pacifica SIR-1</name>
    <dbReference type="NCBI Taxonomy" id="391625"/>
    <lineage>
        <taxon>Bacteria</taxon>
        <taxon>Pseudomonadati</taxon>
        <taxon>Myxococcota</taxon>
        <taxon>Polyangia</taxon>
        <taxon>Nannocystales</taxon>
        <taxon>Nannocystaceae</taxon>
        <taxon>Plesiocystis</taxon>
    </lineage>
</organism>
<keyword evidence="2" id="KW-0812">Transmembrane</keyword>
<keyword evidence="4" id="KW-1185">Reference proteome</keyword>
<dbReference type="AlphaFoldDB" id="A6GGW8"/>
<evidence type="ECO:0000313" key="4">
    <source>
        <dbReference type="Proteomes" id="UP000005801"/>
    </source>
</evidence>
<dbReference type="STRING" id="391625.PPSIR1_24559"/>
<feature type="transmembrane region" description="Helical" evidence="2">
    <location>
        <begin position="130"/>
        <end position="153"/>
    </location>
</feature>
<accession>A6GGW8</accession>